<evidence type="ECO:0000313" key="2">
    <source>
        <dbReference type="Proteomes" id="UP001183629"/>
    </source>
</evidence>
<accession>A0AAE4CTD6</accession>
<dbReference type="Proteomes" id="UP001183629">
    <property type="component" value="Unassembled WGS sequence"/>
</dbReference>
<reference evidence="1 2" key="1">
    <citation type="submission" date="2023-07" db="EMBL/GenBank/DDBJ databases">
        <title>Sequencing the genomes of 1000 actinobacteria strains.</title>
        <authorList>
            <person name="Klenk H.-P."/>
        </authorList>
    </citation>
    <scope>NUCLEOTIDE SEQUENCE [LARGE SCALE GENOMIC DNA]</scope>
    <source>
        <strain evidence="1 2">DSM 44711</strain>
    </source>
</reference>
<protein>
    <submittedName>
        <fullName evidence="1">Uncharacterized protein</fullName>
    </submittedName>
</protein>
<sequence length="31" mass="3232">MTGDEAPLDGVPVEARRIVAVRTGPVGRPTN</sequence>
<name>A0AAE4CTD6_9ACTN</name>
<dbReference type="AlphaFoldDB" id="A0AAE4CTD6"/>
<keyword evidence="2" id="KW-1185">Reference proteome</keyword>
<evidence type="ECO:0000313" key="1">
    <source>
        <dbReference type="EMBL" id="MDR7320609.1"/>
    </source>
</evidence>
<proteinExistence type="predicted"/>
<dbReference type="EMBL" id="JAVDYC010000001">
    <property type="protein sequence ID" value="MDR7320609.1"/>
    <property type="molecule type" value="Genomic_DNA"/>
</dbReference>
<comment type="caution">
    <text evidence="1">The sequence shown here is derived from an EMBL/GenBank/DDBJ whole genome shotgun (WGS) entry which is preliminary data.</text>
</comment>
<organism evidence="1 2">
    <name type="scientific">Catenuloplanes niger</name>
    <dbReference type="NCBI Taxonomy" id="587534"/>
    <lineage>
        <taxon>Bacteria</taxon>
        <taxon>Bacillati</taxon>
        <taxon>Actinomycetota</taxon>
        <taxon>Actinomycetes</taxon>
        <taxon>Micromonosporales</taxon>
        <taxon>Micromonosporaceae</taxon>
        <taxon>Catenuloplanes</taxon>
    </lineage>
</organism>
<gene>
    <name evidence="1" type="ORF">J2S44_000859</name>
</gene>